<reference evidence="1 2" key="1">
    <citation type="submission" date="2021-06" db="EMBL/GenBank/DDBJ databases">
        <authorList>
            <person name="Palmer J.M."/>
        </authorList>
    </citation>
    <scope>NUCLEOTIDE SEQUENCE [LARGE SCALE GENOMIC DNA]</scope>
    <source>
        <strain evidence="1 2">GA_2019</strain>
        <tissue evidence="1">Muscle</tissue>
    </source>
</reference>
<name>A0ABV0PKB9_9TELE</name>
<dbReference type="EMBL" id="JAHRIO010080043">
    <property type="protein sequence ID" value="MEQ2183861.1"/>
    <property type="molecule type" value="Genomic_DNA"/>
</dbReference>
<organism evidence="1 2">
    <name type="scientific">Goodea atripinnis</name>
    <dbReference type="NCBI Taxonomy" id="208336"/>
    <lineage>
        <taxon>Eukaryota</taxon>
        <taxon>Metazoa</taxon>
        <taxon>Chordata</taxon>
        <taxon>Craniata</taxon>
        <taxon>Vertebrata</taxon>
        <taxon>Euteleostomi</taxon>
        <taxon>Actinopterygii</taxon>
        <taxon>Neopterygii</taxon>
        <taxon>Teleostei</taxon>
        <taxon>Neoteleostei</taxon>
        <taxon>Acanthomorphata</taxon>
        <taxon>Ovalentaria</taxon>
        <taxon>Atherinomorphae</taxon>
        <taxon>Cyprinodontiformes</taxon>
        <taxon>Goodeidae</taxon>
        <taxon>Goodea</taxon>
    </lineage>
</organism>
<evidence type="ECO:0000313" key="1">
    <source>
        <dbReference type="EMBL" id="MEQ2183861.1"/>
    </source>
</evidence>
<proteinExistence type="predicted"/>
<gene>
    <name evidence="1" type="ORF">GOODEAATRI_002272</name>
</gene>
<accession>A0ABV0PKB9</accession>
<sequence>MGCEYVSKSLHHHESVQINEFTSSKLRKFYQDFLFFVSFEEKCAHVFSPLKLPRQLLFFFTLRQEVMANFAGHFTCCSSRNPQNPCSLVTCLLLACPTSVCTQ</sequence>
<dbReference type="Proteomes" id="UP001476798">
    <property type="component" value="Unassembled WGS sequence"/>
</dbReference>
<evidence type="ECO:0000313" key="2">
    <source>
        <dbReference type="Proteomes" id="UP001476798"/>
    </source>
</evidence>
<keyword evidence="2" id="KW-1185">Reference proteome</keyword>
<comment type="caution">
    <text evidence="1">The sequence shown here is derived from an EMBL/GenBank/DDBJ whole genome shotgun (WGS) entry which is preliminary data.</text>
</comment>
<protein>
    <submittedName>
        <fullName evidence="1">Uncharacterized protein</fullName>
    </submittedName>
</protein>